<dbReference type="Pfam" id="PF01145">
    <property type="entry name" value="Band_7"/>
    <property type="match status" value="1"/>
</dbReference>
<dbReference type="InterPro" id="IPR001107">
    <property type="entry name" value="Band_7"/>
</dbReference>
<comment type="caution">
    <text evidence="2">The sequence shown here is derived from an EMBL/GenBank/DDBJ whole genome shotgun (WGS) entry which is preliminary data.</text>
</comment>
<evidence type="ECO:0000313" key="3">
    <source>
        <dbReference type="Proteomes" id="UP000231456"/>
    </source>
</evidence>
<evidence type="ECO:0000313" key="2">
    <source>
        <dbReference type="EMBL" id="PJC52855.1"/>
    </source>
</evidence>
<evidence type="ECO:0000259" key="1">
    <source>
        <dbReference type="Pfam" id="PF01145"/>
    </source>
</evidence>
<reference evidence="3" key="1">
    <citation type="submission" date="2017-09" db="EMBL/GenBank/DDBJ databases">
        <title>Depth-based differentiation of microbial function through sediment-hosted aquifers and enrichment of novel symbionts in the deep terrestrial subsurface.</title>
        <authorList>
            <person name="Probst A.J."/>
            <person name="Ladd B."/>
            <person name="Jarett J.K."/>
            <person name="Geller-Mcgrath D.E."/>
            <person name="Sieber C.M.K."/>
            <person name="Emerson J.B."/>
            <person name="Anantharaman K."/>
            <person name="Thomas B.C."/>
            <person name="Malmstrom R."/>
            <person name="Stieglmeier M."/>
            <person name="Klingl A."/>
            <person name="Woyke T."/>
            <person name="Ryan C.M."/>
            <person name="Banfield J.F."/>
        </authorList>
    </citation>
    <scope>NUCLEOTIDE SEQUENCE [LARGE SCALE GENOMIC DNA]</scope>
</reference>
<dbReference type="EMBL" id="PFRH01000023">
    <property type="protein sequence ID" value="PJC52855.1"/>
    <property type="molecule type" value="Genomic_DNA"/>
</dbReference>
<name>A0A2M8FAU5_9BACT</name>
<feature type="domain" description="Band 7" evidence="1">
    <location>
        <begin position="18"/>
        <end position="57"/>
    </location>
</feature>
<gene>
    <name evidence="2" type="ORF">CO030_00695</name>
</gene>
<organism evidence="2 3">
    <name type="scientific">Candidatus Magasanikbacteria bacterium CG_4_9_14_0_2_um_filter_42_11</name>
    <dbReference type="NCBI Taxonomy" id="1974643"/>
    <lineage>
        <taxon>Bacteria</taxon>
        <taxon>Candidatus Magasanikiibacteriota</taxon>
    </lineage>
</organism>
<proteinExistence type="predicted"/>
<accession>A0A2M8FAU5</accession>
<dbReference type="Proteomes" id="UP000231456">
    <property type="component" value="Unassembled WGS sequence"/>
</dbReference>
<dbReference type="AlphaFoldDB" id="A0A2M8FAU5"/>
<protein>
    <recommendedName>
        <fullName evidence="1">Band 7 domain-containing protein</fullName>
    </recommendedName>
</protein>
<sequence length="85" mass="9628">MTYIFLSILIVVGSSIRRVRQQQQGIIYTLGNYTRVGQPGWCIVIPVVQSMILIKTTHPESQKLIAQIQAKGDVDEELYKKIVIV</sequence>